<keyword evidence="3" id="KW-1185">Reference proteome</keyword>
<dbReference type="SUPFAM" id="SSF51905">
    <property type="entry name" value="FAD/NAD(P)-binding domain"/>
    <property type="match status" value="1"/>
</dbReference>
<dbReference type="InterPro" id="IPR002938">
    <property type="entry name" value="FAD-bd"/>
</dbReference>
<keyword evidence="2" id="KW-0560">Oxidoreductase</keyword>
<dbReference type="EMBL" id="BAAANY010000008">
    <property type="protein sequence ID" value="GAA1673295.1"/>
    <property type="molecule type" value="Genomic_DNA"/>
</dbReference>
<gene>
    <name evidence="2" type="ORF">GCM10009765_23310</name>
</gene>
<proteinExistence type="predicted"/>
<accession>A0ABN2GLS9</accession>
<feature type="domain" description="FAD-binding" evidence="1">
    <location>
        <begin position="9"/>
        <end position="319"/>
    </location>
</feature>
<evidence type="ECO:0000313" key="2">
    <source>
        <dbReference type="EMBL" id="GAA1673295.1"/>
    </source>
</evidence>
<dbReference type="PANTHER" id="PTHR46865">
    <property type="entry name" value="OXIDOREDUCTASE-RELATED"/>
    <property type="match status" value="1"/>
</dbReference>
<dbReference type="RefSeq" id="WP_344309688.1">
    <property type="nucleotide sequence ID" value="NZ_BAAANY010000008.1"/>
</dbReference>
<evidence type="ECO:0000313" key="3">
    <source>
        <dbReference type="Proteomes" id="UP001500618"/>
    </source>
</evidence>
<name>A0ABN2GLS9_9ACTN</name>
<protein>
    <submittedName>
        <fullName evidence="2">FAD-dependent monooxygenase</fullName>
    </submittedName>
</protein>
<dbReference type="Gene3D" id="3.50.50.60">
    <property type="entry name" value="FAD/NAD(P)-binding domain"/>
    <property type="match status" value="1"/>
</dbReference>
<dbReference type="PRINTS" id="PR00420">
    <property type="entry name" value="RNGMNOXGNASE"/>
</dbReference>
<dbReference type="PANTHER" id="PTHR46865:SF8">
    <property type="entry name" value="POSSIBLE OXIDOREDUCTASE"/>
    <property type="match status" value="1"/>
</dbReference>
<dbReference type="InterPro" id="IPR051704">
    <property type="entry name" value="FAD_aromatic-hydroxylase"/>
</dbReference>
<dbReference type="Gene3D" id="3.30.9.10">
    <property type="entry name" value="D-Amino Acid Oxidase, subunit A, domain 2"/>
    <property type="match status" value="1"/>
</dbReference>
<dbReference type="GO" id="GO:0004497">
    <property type="term" value="F:monooxygenase activity"/>
    <property type="evidence" value="ECO:0007669"/>
    <property type="project" value="UniProtKB-KW"/>
</dbReference>
<dbReference type="Pfam" id="PF01494">
    <property type="entry name" value="FAD_binding_3"/>
    <property type="match status" value="1"/>
</dbReference>
<organism evidence="2 3">
    <name type="scientific">Fodinicola feengrottensis</name>
    <dbReference type="NCBI Taxonomy" id="435914"/>
    <lineage>
        <taxon>Bacteria</taxon>
        <taxon>Bacillati</taxon>
        <taxon>Actinomycetota</taxon>
        <taxon>Actinomycetes</taxon>
        <taxon>Mycobacteriales</taxon>
        <taxon>Fodinicola</taxon>
    </lineage>
</organism>
<comment type="caution">
    <text evidence="2">The sequence shown here is derived from an EMBL/GenBank/DDBJ whole genome shotgun (WGS) entry which is preliminary data.</text>
</comment>
<evidence type="ECO:0000259" key="1">
    <source>
        <dbReference type="Pfam" id="PF01494"/>
    </source>
</evidence>
<dbReference type="Proteomes" id="UP001500618">
    <property type="component" value="Unassembled WGS sequence"/>
</dbReference>
<sequence>MSKTTQRKAVIVGAGIAGLAAARRLSEIGWEVVVAEKAPERRGGGYLLALTGLGYQSADRMGLLAALSARALNPVEFRYANAAGRFGYCVPGDTMRAVLGQDAVILFRGDIESVLYDAIPGNVDLQFGQTVDEITQDDTGVQVTLASGGTLTADLLIAADGLHSATRRQVFGPEKGFRRDLGHMLAATTLHEPPDGIPDGTVSTFTAVGRTATIANLGPDHRAAFFDYTTNDTQSELGKTAFAALATPYEDFRTVIPDVLTQLPTSATTYFDTVSQLVIDRWTDNRVVLLGDAAWCVSLFAGYGASLALAGADQLATALDQQDIPTALRTWETKLRPETTASQRRGSRNARLHAPTNRLRLLARDLSMRATVFPPVRQLIRHQLRA</sequence>
<reference evidence="2 3" key="1">
    <citation type="journal article" date="2019" name="Int. J. Syst. Evol. Microbiol.">
        <title>The Global Catalogue of Microorganisms (GCM) 10K type strain sequencing project: providing services to taxonomists for standard genome sequencing and annotation.</title>
        <authorList>
            <consortium name="The Broad Institute Genomics Platform"/>
            <consortium name="The Broad Institute Genome Sequencing Center for Infectious Disease"/>
            <person name="Wu L."/>
            <person name="Ma J."/>
        </authorList>
    </citation>
    <scope>NUCLEOTIDE SEQUENCE [LARGE SCALE GENOMIC DNA]</scope>
    <source>
        <strain evidence="2 3">JCM 14718</strain>
    </source>
</reference>
<keyword evidence="2" id="KW-0503">Monooxygenase</keyword>
<dbReference type="InterPro" id="IPR036188">
    <property type="entry name" value="FAD/NAD-bd_sf"/>
</dbReference>